<dbReference type="AlphaFoldDB" id="A0A7H8Q8A1"/>
<evidence type="ECO:0000256" key="3">
    <source>
        <dbReference type="ARBA" id="ARBA00022679"/>
    </source>
</evidence>
<keyword evidence="6" id="KW-1185">Reference proteome</keyword>
<gene>
    <name evidence="5" type="ORF">HF394_02190</name>
</gene>
<dbReference type="CDD" id="cd00761">
    <property type="entry name" value="Glyco_tranf_GTA_type"/>
    <property type="match status" value="1"/>
</dbReference>
<organism evidence="5 6">
    <name type="scientific">Planococcus glaciei</name>
    <dbReference type="NCBI Taxonomy" id="459472"/>
    <lineage>
        <taxon>Bacteria</taxon>
        <taxon>Bacillati</taxon>
        <taxon>Bacillota</taxon>
        <taxon>Bacilli</taxon>
        <taxon>Bacillales</taxon>
        <taxon>Caryophanaceae</taxon>
        <taxon>Planococcus</taxon>
    </lineage>
</organism>
<dbReference type="GO" id="GO:0016757">
    <property type="term" value="F:glycosyltransferase activity"/>
    <property type="evidence" value="ECO:0007669"/>
    <property type="project" value="UniProtKB-KW"/>
</dbReference>
<dbReference type="SUPFAM" id="SSF53448">
    <property type="entry name" value="Nucleotide-diphospho-sugar transferases"/>
    <property type="match status" value="1"/>
</dbReference>
<evidence type="ECO:0000256" key="2">
    <source>
        <dbReference type="ARBA" id="ARBA00022676"/>
    </source>
</evidence>
<evidence type="ECO:0000256" key="1">
    <source>
        <dbReference type="ARBA" id="ARBA00006739"/>
    </source>
</evidence>
<sequence>MKCLESVISQKGFQEYEVIVVNDGTQDRSIERIQTIVKSHRNIHLIEQENGGLSEARNTGIRSSKGEYISFVDSDDWIDSTMIFDLYQAIVQTGSDIAVCNMKKVFADKTGLGFLEMKSGFSDRTVMSSKEAINHYFNHKKINGYACNKIYNRRLFSDYNITFPGGKSYEDLPTTFRLLWHSKKIVFLEGCFYNYLQREGSISNKLHTNLWDMIENVYFIQSFLKSNGSYKDYQKKIAQLLIFHLFRIHIELQKNKGALNYEFLKGKLNQEIADCSFLKVMANGEINFLTKIKFVSMKIKADYLIDFLLKAKAYKSRVKTVGS</sequence>
<proteinExistence type="inferred from homology"/>
<dbReference type="PANTHER" id="PTHR22916:SF51">
    <property type="entry name" value="GLYCOSYLTRANSFERASE EPSH-RELATED"/>
    <property type="match status" value="1"/>
</dbReference>
<protein>
    <submittedName>
        <fullName evidence="5">Glycosyltransferase</fullName>
    </submittedName>
</protein>
<dbReference type="Pfam" id="PF00535">
    <property type="entry name" value="Glycos_transf_2"/>
    <property type="match status" value="1"/>
</dbReference>
<dbReference type="PANTHER" id="PTHR22916">
    <property type="entry name" value="GLYCOSYLTRANSFERASE"/>
    <property type="match status" value="1"/>
</dbReference>
<accession>A0A7H8Q8A1</accession>
<keyword evidence="3 5" id="KW-0808">Transferase</keyword>
<dbReference type="InterPro" id="IPR001173">
    <property type="entry name" value="Glyco_trans_2-like"/>
</dbReference>
<reference evidence="5 6" key="1">
    <citation type="submission" date="2020-04" db="EMBL/GenBank/DDBJ databases">
        <authorList>
            <person name="Pajer P."/>
            <person name="Broz P."/>
        </authorList>
    </citation>
    <scope>NUCLEOTIDE SEQUENCE [LARGE SCALE GENOMIC DNA]</scope>
    <source>
        <strain evidence="6">NRL-ATB46093</strain>
    </source>
</reference>
<dbReference type="Gene3D" id="3.90.550.10">
    <property type="entry name" value="Spore Coat Polysaccharide Biosynthesis Protein SpsA, Chain A"/>
    <property type="match status" value="1"/>
</dbReference>
<dbReference type="Proteomes" id="UP000509222">
    <property type="component" value="Chromosome"/>
</dbReference>
<feature type="domain" description="Glycosyltransferase 2-like" evidence="4">
    <location>
        <begin position="2"/>
        <end position="158"/>
    </location>
</feature>
<evidence type="ECO:0000313" key="6">
    <source>
        <dbReference type="Proteomes" id="UP000509222"/>
    </source>
</evidence>
<dbReference type="InterPro" id="IPR029044">
    <property type="entry name" value="Nucleotide-diphossugar_trans"/>
</dbReference>
<evidence type="ECO:0000259" key="4">
    <source>
        <dbReference type="Pfam" id="PF00535"/>
    </source>
</evidence>
<reference evidence="6" key="2">
    <citation type="submission" date="2020-06" db="EMBL/GenBank/DDBJ databases">
        <title>Isolation of Planomicrobium glaciei.</title>
        <authorList>
            <person name="Malisova L."/>
            <person name="Safrankova R."/>
            <person name="Jakubu V."/>
            <person name="Spanelova P."/>
        </authorList>
    </citation>
    <scope>NUCLEOTIDE SEQUENCE [LARGE SCALE GENOMIC DNA]</scope>
    <source>
        <strain evidence="6">NRL-ATB46093</strain>
    </source>
</reference>
<dbReference type="EMBL" id="CP051177">
    <property type="protein sequence ID" value="QKX49483.1"/>
    <property type="molecule type" value="Genomic_DNA"/>
</dbReference>
<comment type="similarity">
    <text evidence="1">Belongs to the glycosyltransferase 2 family.</text>
</comment>
<keyword evidence="2" id="KW-0328">Glycosyltransferase</keyword>
<evidence type="ECO:0000313" key="5">
    <source>
        <dbReference type="EMBL" id="QKX49483.1"/>
    </source>
</evidence>
<name>A0A7H8Q8A1_9BACL</name>